<dbReference type="SUPFAM" id="SSF54523">
    <property type="entry name" value="Pili subunits"/>
    <property type="match status" value="1"/>
</dbReference>
<accession>A0A485LTS2</accession>
<feature type="transmembrane region" description="Helical" evidence="1">
    <location>
        <begin position="12"/>
        <end position="34"/>
    </location>
</feature>
<keyword evidence="1" id="KW-0812">Transmembrane</keyword>
<sequence length="169" mass="18761">MSKFTDNRGFTLMETMVALTIFAILVTAVLTVYVQGYASYHANNQKIEVQENLRIALNRISRDLRQAKSGLIIYKQDGSPANDGTGTKISFLTASGENIMYGYDPADKEVEVKRYAAGNFQPVVSNIEGLEFQFNSDTKLVTIYIKGIKQNSNPPVACEMSTKVQARAY</sequence>
<gene>
    <name evidence="2" type="ORF">SCFA_1040003</name>
</gene>
<organism evidence="2">
    <name type="scientific">anaerobic digester metagenome</name>
    <dbReference type="NCBI Taxonomy" id="1263854"/>
    <lineage>
        <taxon>unclassified sequences</taxon>
        <taxon>metagenomes</taxon>
        <taxon>ecological metagenomes</taxon>
    </lineage>
</organism>
<dbReference type="InterPro" id="IPR045584">
    <property type="entry name" value="Pilin-like"/>
</dbReference>
<dbReference type="InterPro" id="IPR012902">
    <property type="entry name" value="N_methyl_site"/>
</dbReference>
<keyword evidence="1" id="KW-0472">Membrane</keyword>
<reference evidence="2" key="1">
    <citation type="submission" date="2019-03" db="EMBL/GenBank/DDBJ databases">
        <authorList>
            <person name="Hao L."/>
        </authorList>
    </citation>
    <scope>NUCLEOTIDE SEQUENCE</scope>
</reference>
<evidence type="ECO:0000313" key="2">
    <source>
        <dbReference type="EMBL" id="VFU11241.1"/>
    </source>
</evidence>
<protein>
    <recommendedName>
        <fullName evidence="3">Prepilin-type N-terminal cleavage/methylation domain-containing protein</fullName>
    </recommendedName>
</protein>
<dbReference type="EMBL" id="CAADRN010000007">
    <property type="protein sequence ID" value="VFU11241.1"/>
    <property type="molecule type" value="Genomic_DNA"/>
</dbReference>
<dbReference type="NCBIfam" id="TIGR02532">
    <property type="entry name" value="IV_pilin_GFxxxE"/>
    <property type="match status" value="1"/>
</dbReference>
<evidence type="ECO:0008006" key="3">
    <source>
        <dbReference type="Google" id="ProtNLM"/>
    </source>
</evidence>
<dbReference type="Pfam" id="PF07963">
    <property type="entry name" value="N_methyl"/>
    <property type="match status" value="1"/>
</dbReference>
<proteinExistence type="predicted"/>
<evidence type="ECO:0000256" key="1">
    <source>
        <dbReference type="SAM" id="Phobius"/>
    </source>
</evidence>
<dbReference type="AlphaFoldDB" id="A0A485LTS2"/>
<keyword evidence="1" id="KW-1133">Transmembrane helix</keyword>
<dbReference type="Gene3D" id="3.30.700.10">
    <property type="entry name" value="Glycoprotein, Type 4 Pilin"/>
    <property type="match status" value="1"/>
</dbReference>
<name>A0A485LTS2_9ZZZZ</name>